<feature type="domain" description="O-acyltransferase WSD1 C-terminal" evidence="12">
    <location>
        <begin position="323"/>
        <end position="468"/>
    </location>
</feature>
<keyword evidence="5" id="KW-0808">Transferase</keyword>
<evidence type="ECO:0000313" key="13">
    <source>
        <dbReference type="EMBL" id="KAK8475358.1"/>
    </source>
</evidence>
<evidence type="ECO:0000256" key="7">
    <source>
        <dbReference type="ARBA" id="ARBA00023315"/>
    </source>
</evidence>
<comment type="caution">
    <text evidence="13">The sequence shown here is derived from an EMBL/GenBank/DDBJ whole genome shotgun (WGS) entry which is preliminary data.</text>
</comment>
<accession>A0ABR1Z7R9</accession>
<evidence type="ECO:0000256" key="8">
    <source>
        <dbReference type="ARBA" id="ARBA00024360"/>
    </source>
</evidence>
<evidence type="ECO:0000256" key="2">
    <source>
        <dbReference type="ARBA" id="ARBA00004586"/>
    </source>
</evidence>
<comment type="pathway">
    <text evidence="4">Lipid metabolism.</text>
</comment>
<evidence type="ECO:0000256" key="9">
    <source>
        <dbReference type="ARBA" id="ARBA00047604"/>
    </source>
</evidence>
<name>A0ABR1Z7R9_9ROSI</name>
<organism evidence="13 14">
    <name type="scientific">Hibiscus sabdariffa</name>
    <name type="common">roselle</name>
    <dbReference type="NCBI Taxonomy" id="183260"/>
    <lineage>
        <taxon>Eukaryota</taxon>
        <taxon>Viridiplantae</taxon>
        <taxon>Streptophyta</taxon>
        <taxon>Embryophyta</taxon>
        <taxon>Tracheophyta</taxon>
        <taxon>Spermatophyta</taxon>
        <taxon>Magnoliopsida</taxon>
        <taxon>eudicotyledons</taxon>
        <taxon>Gunneridae</taxon>
        <taxon>Pentapetalae</taxon>
        <taxon>rosids</taxon>
        <taxon>malvids</taxon>
        <taxon>Malvales</taxon>
        <taxon>Malvaceae</taxon>
        <taxon>Malvoideae</taxon>
        <taxon>Hibiscus</taxon>
    </lineage>
</organism>
<comment type="pathway">
    <text evidence="3">Glycerolipid metabolism; triacylglycerol biosynthesis.</text>
</comment>
<dbReference type="InterPro" id="IPR004255">
    <property type="entry name" value="O-acyltransferase_WSD1_N"/>
</dbReference>
<reference evidence="13 14" key="1">
    <citation type="journal article" date="2024" name="G3 (Bethesda)">
        <title>Genome assembly of Hibiscus sabdariffa L. provides insights into metabolisms of medicinal natural products.</title>
        <authorList>
            <person name="Kim T."/>
        </authorList>
    </citation>
    <scope>NUCLEOTIDE SEQUENCE [LARGE SCALE GENOMIC DNA]</scope>
    <source>
        <strain evidence="13">TK-2024</strain>
        <tissue evidence="13">Old leaves</tissue>
    </source>
</reference>
<evidence type="ECO:0000256" key="10">
    <source>
        <dbReference type="ARBA" id="ARBA00048109"/>
    </source>
</evidence>
<evidence type="ECO:0000256" key="5">
    <source>
        <dbReference type="ARBA" id="ARBA00022679"/>
    </source>
</evidence>
<evidence type="ECO:0000256" key="1">
    <source>
        <dbReference type="ARBA" id="ARBA00004162"/>
    </source>
</evidence>
<dbReference type="Pfam" id="PF03007">
    <property type="entry name" value="WS_DGAT_cat"/>
    <property type="match status" value="1"/>
</dbReference>
<evidence type="ECO:0000256" key="3">
    <source>
        <dbReference type="ARBA" id="ARBA00004771"/>
    </source>
</evidence>
<evidence type="ECO:0000259" key="12">
    <source>
        <dbReference type="Pfam" id="PF06974"/>
    </source>
</evidence>
<comment type="catalytic activity">
    <reaction evidence="9">
        <text>a long chain fatty alcohol + a fatty acyl-CoA = a long-chain alcohol wax ester + CoA</text>
        <dbReference type="Rhea" id="RHEA:38443"/>
        <dbReference type="ChEBI" id="CHEBI:17135"/>
        <dbReference type="ChEBI" id="CHEBI:57287"/>
        <dbReference type="ChEBI" id="CHEBI:77636"/>
        <dbReference type="ChEBI" id="CHEBI:235323"/>
        <dbReference type="EC" id="2.3.1.75"/>
    </reaction>
</comment>
<evidence type="ECO:0000256" key="6">
    <source>
        <dbReference type="ARBA" id="ARBA00022824"/>
    </source>
</evidence>
<keyword evidence="14" id="KW-1185">Reference proteome</keyword>
<dbReference type="PANTHER" id="PTHR31650:SF34">
    <property type="entry name" value="O-ACYLTRANSFERASE WSD1-LIKE ISOFORM X1"/>
    <property type="match status" value="1"/>
</dbReference>
<dbReference type="PANTHER" id="PTHR31650">
    <property type="entry name" value="O-ACYLTRANSFERASE (WSD1-LIKE) FAMILY PROTEIN"/>
    <property type="match status" value="1"/>
</dbReference>
<evidence type="ECO:0000259" key="11">
    <source>
        <dbReference type="Pfam" id="PF03007"/>
    </source>
</evidence>
<dbReference type="InterPro" id="IPR045034">
    <property type="entry name" value="O-acyltransferase_WSD1-like"/>
</dbReference>
<dbReference type="EMBL" id="JBBPBN010002538">
    <property type="protein sequence ID" value="KAK8475358.1"/>
    <property type="molecule type" value="Genomic_DNA"/>
</dbReference>
<evidence type="ECO:0000256" key="4">
    <source>
        <dbReference type="ARBA" id="ARBA00005189"/>
    </source>
</evidence>
<protein>
    <recommendedName>
        <fullName evidence="15">Diacylglycerol O-acyltransferase</fullName>
    </recommendedName>
</protein>
<feature type="domain" description="O-acyltransferase WSD1-like N-terminal" evidence="11">
    <location>
        <begin position="73"/>
        <end position="267"/>
    </location>
</feature>
<dbReference type="Proteomes" id="UP001396334">
    <property type="component" value="Unassembled WGS sequence"/>
</dbReference>
<keyword evidence="6" id="KW-0256">Endoplasmic reticulum</keyword>
<sequence length="476" mass="52612">MGKDQLNVEEGDCSEPVSPTGQYLNSSVLSLCIIAVLDSELPLHDLPIFTLLKDVFLPINPRFSSLMANDENGVKHWRKVEVKLEDHVKIPIFPPALSPETYDSHLSDYLSTIAMEHFPHNRPLWSVHVIKYPTSHAAGNVIFKLHHSLGDGYSLMSALFSCLQRADNPSAPLTFPSRASAPNPNLSANGDSIFSTIPKVFGFAFNTVSDFGWSLLKSSFVEDDKSLIRSGDPGVEFKPVVISTMTFSLDQIKQIKTKLGVTINDVITGTIFLGTRLYMQGKVGGSSKLSNEQSTALVLLNTRAVREYKSVKEMLKPGAEKTWGNQFAFLHVPLPELSSVESCNPLEFVWKAHKLIQRKRNSGAVFLTGRFLECLRKYTGPEATAKYIHSTLKNSTMGITNMIGPVERVAVASYPVKSIYFMVVGTPQSLITTMVSYMGKLRVAIGTQKDHIDPGKLKSSLENAFRMILEATQDVN</sequence>
<comment type="catalytic activity">
    <reaction evidence="10">
        <text>an acyl-CoA + a 1,2-diacyl-sn-glycerol = a triacyl-sn-glycerol + CoA</text>
        <dbReference type="Rhea" id="RHEA:10868"/>
        <dbReference type="ChEBI" id="CHEBI:17815"/>
        <dbReference type="ChEBI" id="CHEBI:57287"/>
        <dbReference type="ChEBI" id="CHEBI:58342"/>
        <dbReference type="ChEBI" id="CHEBI:64615"/>
        <dbReference type="EC" id="2.3.1.20"/>
    </reaction>
</comment>
<evidence type="ECO:0008006" key="15">
    <source>
        <dbReference type="Google" id="ProtNLM"/>
    </source>
</evidence>
<dbReference type="InterPro" id="IPR009721">
    <property type="entry name" value="O-acyltransferase_WSD1_C"/>
</dbReference>
<dbReference type="Pfam" id="PF06974">
    <property type="entry name" value="WS_DGAT_C"/>
    <property type="match status" value="1"/>
</dbReference>
<comment type="subcellular location">
    <subcellularLocation>
        <location evidence="1">Cell membrane</location>
        <topology evidence="1">Single-pass membrane protein</topology>
    </subcellularLocation>
    <subcellularLocation>
        <location evidence="2">Endoplasmic reticulum membrane</location>
    </subcellularLocation>
</comment>
<comment type="similarity">
    <text evidence="8">In the N-terminal section; belongs to the long-chain O-acyltransferase family.</text>
</comment>
<keyword evidence="7" id="KW-0012">Acyltransferase</keyword>
<proteinExistence type="inferred from homology"/>
<evidence type="ECO:0000313" key="14">
    <source>
        <dbReference type="Proteomes" id="UP001396334"/>
    </source>
</evidence>
<gene>
    <name evidence="13" type="ORF">V6N11_044669</name>
</gene>